<gene>
    <name evidence="1" type="ORF">MSG28_008236</name>
</gene>
<protein>
    <submittedName>
        <fullName evidence="1">Uncharacterized protein</fullName>
    </submittedName>
</protein>
<accession>A0ACC0JAV8</accession>
<evidence type="ECO:0000313" key="1">
    <source>
        <dbReference type="EMBL" id="KAI8421154.1"/>
    </source>
</evidence>
<proteinExistence type="predicted"/>
<comment type="caution">
    <text evidence="1">The sequence shown here is derived from an EMBL/GenBank/DDBJ whole genome shotgun (WGS) entry which is preliminary data.</text>
</comment>
<name>A0ACC0JAV8_CHOFU</name>
<evidence type="ECO:0000313" key="2">
    <source>
        <dbReference type="Proteomes" id="UP001064048"/>
    </source>
</evidence>
<dbReference type="EMBL" id="CM046113">
    <property type="protein sequence ID" value="KAI8421154.1"/>
    <property type="molecule type" value="Genomic_DNA"/>
</dbReference>
<keyword evidence="2" id="KW-1185">Reference proteome</keyword>
<reference evidence="1 2" key="1">
    <citation type="journal article" date="2022" name="Genome Biol. Evol.">
        <title>The Spruce Budworm Genome: Reconstructing the Evolutionary History of Antifreeze Proteins.</title>
        <authorList>
            <person name="Beliveau C."/>
            <person name="Gagne P."/>
            <person name="Picq S."/>
            <person name="Vernygora O."/>
            <person name="Keeling C.I."/>
            <person name="Pinkney K."/>
            <person name="Doucet D."/>
            <person name="Wen F."/>
            <person name="Johnston J.S."/>
            <person name="Maaroufi H."/>
            <person name="Boyle B."/>
            <person name="Laroche J."/>
            <person name="Dewar K."/>
            <person name="Juretic N."/>
            <person name="Blackburn G."/>
            <person name="Nisole A."/>
            <person name="Brunet B."/>
            <person name="Brandao M."/>
            <person name="Lumley L."/>
            <person name="Duan J."/>
            <person name="Quan G."/>
            <person name="Lucarotti C.J."/>
            <person name="Roe A.D."/>
            <person name="Sperling F.A.H."/>
            <person name="Levesque R.C."/>
            <person name="Cusson M."/>
        </authorList>
    </citation>
    <scope>NUCLEOTIDE SEQUENCE [LARGE SCALE GENOMIC DNA]</scope>
    <source>
        <strain evidence="1">Glfc:IPQL:Cfum</strain>
    </source>
</reference>
<sequence length="357" mass="41240">MNPREIQNYMTRPPELEILVSKNFRSGEKTVMLSEQEQKLTELARNQTLATLSKLELSELSIIASFLLYLKTQREPEEHIKTVLRQPMLQLLLVIISVILLLVPADECLHIFGSAESKLLKELANVQPSESKLLPFLYKQQSSQLTLCELKKQLLKEIQSSADDIKDQKLLVRELSTNYKNPDQRLTSRARAKKIKIKEKSDADDSPFAEDWFGSQKSEESLAKKKKPTLKKLKIFSTLKQEMKYKETLKQKVKKVKKAKKIKNYAQGIEPLKNSWRNRENISSRKSKTLRCYNSRKQDDNGSLTVCVTYPKSWGATAPYPYYYPFYYPAQLLQALHKFPLDVVTLDAKLATLPKKL</sequence>
<dbReference type="Proteomes" id="UP001064048">
    <property type="component" value="Chromosome 13"/>
</dbReference>
<organism evidence="1 2">
    <name type="scientific">Choristoneura fumiferana</name>
    <name type="common">Spruce budworm moth</name>
    <name type="synonym">Archips fumiferana</name>
    <dbReference type="NCBI Taxonomy" id="7141"/>
    <lineage>
        <taxon>Eukaryota</taxon>
        <taxon>Metazoa</taxon>
        <taxon>Ecdysozoa</taxon>
        <taxon>Arthropoda</taxon>
        <taxon>Hexapoda</taxon>
        <taxon>Insecta</taxon>
        <taxon>Pterygota</taxon>
        <taxon>Neoptera</taxon>
        <taxon>Endopterygota</taxon>
        <taxon>Lepidoptera</taxon>
        <taxon>Glossata</taxon>
        <taxon>Ditrysia</taxon>
        <taxon>Tortricoidea</taxon>
        <taxon>Tortricidae</taxon>
        <taxon>Tortricinae</taxon>
        <taxon>Choristoneura</taxon>
    </lineage>
</organism>